<comment type="caution">
    <text evidence="1">The sequence shown here is derived from an EMBL/GenBank/DDBJ whole genome shotgun (WGS) entry which is preliminary data.</text>
</comment>
<dbReference type="PANTHER" id="PTHR42791:SF1">
    <property type="entry name" value="N-ACETYLTRANSFERASE DOMAIN-CONTAINING PROTEIN"/>
    <property type="match status" value="1"/>
</dbReference>
<protein>
    <recommendedName>
        <fullName evidence="3">N-acetyltransferase domain-containing protein</fullName>
    </recommendedName>
</protein>
<organism evidence="1 2">
    <name type="scientific">Acetobacterium fimetarium</name>
    <dbReference type="NCBI Taxonomy" id="52691"/>
    <lineage>
        <taxon>Bacteria</taxon>
        <taxon>Bacillati</taxon>
        <taxon>Bacillota</taxon>
        <taxon>Clostridia</taxon>
        <taxon>Eubacteriales</taxon>
        <taxon>Eubacteriaceae</taxon>
        <taxon>Acetobacterium</taxon>
    </lineage>
</organism>
<dbReference type="EMBL" id="WJBC01000009">
    <property type="protein sequence ID" value="MBC3804294.1"/>
    <property type="molecule type" value="Genomic_DNA"/>
</dbReference>
<dbReference type="InterPro" id="IPR016181">
    <property type="entry name" value="Acyl_CoA_acyltransferase"/>
</dbReference>
<dbReference type="PANTHER" id="PTHR42791">
    <property type="entry name" value="GNAT FAMILY ACETYLTRANSFERASE"/>
    <property type="match status" value="1"/>
</dbReference>
<dbReference type="InterPro" id="IPR052523">
    <property type="entry name" value="Trichothecene_AcTrans"/>
</dbReference>
<name>A0ABR6WUI9_9FIRM</name>
<dbReference type="SUPFAM" id="SSF55729">
    <property type="entry name" value="Acyl-CoA N-acyltransferases (Nat)"/>
    <property type="match status" value="1"/>
</dbReference>
<accession>A0ABR6WUI9</accession>
<dbReference type="Gene3D" id="3.40.630.30">
    <property type="match status" value="1"/>
</dbReference>
<reference evidence="1 2" key="1">
    <citation type="journal article" date="2020" name="mSystems">
        <title>Defining Genomic and Predicted Metabolic Features of the Acetobacterium Genus.</title>
        <authorList>
            <person name="Ross D.E."/>
            <person name="Marshall C.W."/>
            <person name="Gulliver D."/>
            <person name="May H.D."/>
            <person name="Norman R.S."/>
        </authorList>
    </citation>
    <scope>NUCLEOTIDE SEQUENCE [LARGE SCALE GENOMIC DNA]</scope>
    <source>
        <strain evidence="1 2">DSM 8238</strain>
    </source>
</reference>
<dbReference type="Proteomes" id="UP000603234">
    <property type="component" value="Unassembled WGS sequence"/>
</dbReference>
<keyword evidence="2" id="KW-1185">Reference proteome</keyword>
<gene>
    <name evidence="1" type="ORF">GH808_07595</name>
</gene>
<proteinExistence type="predicted"/>
<evidence type="ECO:0008006" key="3">
    <source>
        <dbReference type="Google" id="ProtNLM"/>
    </source>
</evidence>
<evidence type="ECO:0000313" key="1">
    <source>
        <dbReference type="EMBL" id="MBC3804294.1"/>
    </source>
</evidence>
<evidence type="ECO:0000313" key="2">
    <source>
        <dbReference type="Proteomes" id="UP000603234"/>
    </source>
</evidence>
<sequence length="200" mass="22852">MMKENELKAYTQLTKTRFMEDPGVLFQIKDLERAGLLIELQFEGQIQAFMEENAVNVLDGGKGLLIGYSTNALPEDKLIPVMQRSSRQLIEVVTEAELQILQDRAVKQVEIIPQNWHTAYFDGDVYHLLIVATDKSLKGTGAFRALITPVIEMCELKKMPMVLETFNPDNVPLYEHFGFQLKESHSSDEMNLTCYCMMRS</sequence>
<dbReference type="RefSeq" id="WP_186842183.1">
    <property type="nucleotide sequence ID" value="NZ_WJBC01000009.1"/>
</dbReference>